<comment type="caution">
    <text evidence="1">The sequence shown here is derived from an EMBL/GenBank/DDBJ whole genome shotgun (WGS) entry which is preliminary data.</text>
</comment>
<name>A0ABQ4UTF5_9HYPH</name>
<sequence>MADRLTANTVAVEEMRSGALEGGLQGSQRHLESSFEAASRHLRMKGLGGMSQLHGLSASSA</sequence>
<keyword evidence="2" id="KW-1185">Reference proteome</keyword>
<dbReference type="Proteomes" id="UP001055093">
    <property type="component" value="Unassembled WGS sequence"/>
</dbReference>
<evidence type="ECO:0000313" key="1">
    <source>
        <dbReference type="EMBL" id="GJE75394.1"/>
    </source>
</evidence>
<evidence type="ECO:0000313" key="2">
    <source>
        <dbReference type="Proteomes" id="UP001055093"/>
    </source>
</evidence>
<reference evidence="1" key="2">
    <citation type="submission" date="2021-08" db="EMBL/GenBank/DDBJ databases">
        <authorList>
            <person name="Tani A."/>
            <person name="Ola A."/>
            <person name="Ogura Y."/>
            <person name="Katsura K."/>
            <person name="Hayashi T."/>
        </authorList>
    </citation>
    <scope>NUCLEOTIDE SEQUENCE</scope>
    <source>
        <strain evidence="1">DSM 14458</strain>
    </source>
</reference>
<accession>A0ABQ4UTF5</accession>
<dbReference type="EMBL" id="BPRE01000005">
    <property type="protein sequence ID" value="GJE75394.1"/>
    <property type="molecule type" value="Genomic_DNA"/>
</dbReference>
<proteinExistence type="predicted"/>
<organism evidence="1 2">
    <name type="scientific">Methylorubrum suomiense</name>
    <dbReference type="NCBI Taxonomy" id="144191"/>
    <lineage>
        <taxon>Bacteria</taxon>
        <taxon>Pseudomonadati</taxon>
        <taxon>Pseudomonadota</taxon>
        <taxon>Alphaproteobacteria</taxon>
        <taxon>Hyphomicrobiales</taxon>
        <taxon>Methylobacteriaceae</taxon>
        <taxon>Methylorubrum</taxon>
    </lineage>
</organism>
<gene>
    <name evidence="1" type="ORF">BGCPKDLD_1978</name>
</gene>
<protein>
    <submittedName>
        <fullName evidence="1">Uncharacterized protein</fullName>
    </submittedName>
</protein>
<reference evidence="1" key="1">
    <citation type="journal article" date="2021" name="Front. Microbiol.">
        <title>Comprehensive Comparative Genomics and Phenotyping of Methylobacterium Species.</title>
        <authorList>
            <person name="Alessa O."/>
            <person name="Ogura Y."/>
            <person name="Fujitani Y."/>
            <person name="Takami H."/>
            <person name="Hayashi T."/>
            <person name="Sahin N."/>
            <person name="Tani A."/>
        </authorList>
    </citation>
    <scope>NUCLEOTIDE SEQUENCE</scope>
    <source>
        <strain evidence="1">DSM 14458</strain>
    </source>
</reference>